<comment type="cofactor">
    <cofactor evidence="1">
        <name>[4Fe-4S] cluster</name>
        <dbReference type="ChEBI" id="CHEBI:49883"/>
    </cofactor>
</comment>
<dbReference type="Pfam" id="PF02730">
    <property type="entry name" value="AFOR_N"/>
    <property type="match status" value="1"/>
</dbReference>
<dbReference type="Gene3D" id="1.10.569.10">
    <property type="entry name" value="Aldehyde Ferredoxin Oxidoreductase Protein, subunit A, domain 2"/>
    <property type="match status" value="1"/>
</dbReference>
<evidence type="ECO:0000256" key="3">
    <source>
        <dbReference type="ARBA" id="ARBA00022485"/>
    </source>
</evidence>
<proteinExistence type="inferred from homology"/>
<dbReference type="InterPro" id="IPR051919">
    <property type="entry name" value="W-dependent_AOR"/>
</dbReference>
<keyword evidence="11" id="KW-1185">Reference proteome</keyword>
<dbReference type="InterPro" id="IPR001203">
    <property type="entry name" value="OxRdtase_Ald_Fedxn_C"/>
</dbReference>
<dbReference type="GO" id="GO:0009055">
    <property type="term" value="F:electron transfer activity"/>
    <property type="evidence" value="ECO:0007669"/>
    <property type="project" value="InterPro"/>
</dbReference>
<comment type="caution">
    <text evidence="10">The sequence shown here is derived from an EMBL/GenBank/DDBJ whole genome shotgun (WGS) entry which is preliminary data.</text>
</comment>
<keyword evidence="7" id="KW-0411">Iron-sulfur</keyword>
<dbReference type="InterPro" id="IPR013985">
    <property type="entry name" value="Ald_Fedxn_OxRdtase_dom3"/>
</dbReference>
<comment type="similarity">
    <text evidence="2">Belongs to the AOR/FOR family.</text>
</comment>
<dbReference type="GO" id="GO:0051539">
    <property type="term" value="F:4 iron, 4 sulfur cluster binding"/>
    <property type="evidence" value="ECO:0007669"/>
    <property type="project" value="UniProtKB-KW"/>
</dbReference>
<keyword evidence="5" id="KW-0560">Oxidoreductase</keyword>
<dbReference type="Gene3D" id="1.10.599.10">
    <property type="entry name" value="Aldehyde Ferredoxin Oxidoreductase Protein, subunit A, domain 3"/>
    <property type="match status" value="1"/>
</dbReference>
<dbReference type="InterPro" id="IPR013984">
    <property type="entry name" value="Ald_Fedxn_OxRdtase_dom2"/>
</dbReference>
<dbReference type="Gene3D" id="3.60.9.10">
    <property type="entry name" value="Aldehyde ferredoxin oxidoreductase, N-terminal domain"/>
    <property type="match status" value="1"/>
</dbReference>
<evidence type="ECO:0000259" key="9">
    <source>
        <dbReference type="SMART" id="SM00790"/>
    </source>
</evidence>
<dbReference type="Pfam" id="PF01314">
    <property type="entry name" value="AFOR_C"/>
    <property type="match status" value="1"/>
</dbReference>
<evidence type="ECO:0000256" key="8">
    <source>
        <dbReference type="ARBA" id="ARBA00049934"/>
    </source>
</evidence>
<dbReference type="InterPro" id="IPR036021">
    <property type="entry name" value="Tungsten_al_ferr_oxy-like_C"/>
</dbReference>
<dbReference type="SMART" id="SM00790">
    <property type="entry name" value="AFOR_N"/>
    <property type="match status" value="1"/>
</dbReference>
<dbReference type="GO" id="GO:0046872">
    <property type="term" value="F:metal ion binding"/>
    <property type="evidence" value="ECO:0007669"/>
    <property type="project" value="UniProtKB-KW"/>
</dbReference>
<keyword evidence="4" id="KW-0479">Metal-binding</keyword>
<dbReference type="InterPro" id="IPR036503">
    <property type="entry name" value="Ald_Fedxn_OxRdtase_N_sf"/>
</dbReference>
<dbReference type="GO" id="GO:0016625">
    <property type="term" value="F:oxidoreductase activity, acting on the aldehyde or oxo group of donors, iron-sulfur protein as acceptor"/>
    <property type="evidence" value="ECO:0007669"/>
    <property type="project" value="InterPro"/>
</dbReference>
<comment type="cofactor">
    <cofactor evidence="8">
        <name>tungstopterin</name>
        <dbReference type="ChEBI" id="CHEBI:30402"/>
    </cofactor>
</comment>
<evidence type="ECO:0000313" key="11">
    <source>
        <dbReference type="Proteomes" id="UP001144372"/>
    </source>
</evidence>
<dbReference type="PANTHER" id="PTHR30038:SF0">
    <property type="entry name" value="TUNGSTEN-CONTAINING ALDEHYDE FERREDOXIN OXIDOREDUCTASE"/>
    <property type="match status" value="1"/>
</dbReference>
<dbReference type="PANTHER" id="PTHR30038">
    <property type="entry name" value="ALDEHYDE FERREDOXIN OXIDOREDUCTASE"/>
    <property type="match status" value="1"/>
</dbReference>
<keyword evidence="3" id="KW-0004">4Fe-4S</keyword>
<dbReference type="InterPro" id="IPR013983">
    <property type="entry name" value="Ald_Fedxn_OxRdtase_N"/>
</dbReference>
<protein>
    <submittedName>
        <fullName evidence="10">Aldehyde ferredoxin oxidoreductase</fullName>
    </submittedName>
</protein>
<keyword evidence="6" id="KW-0408">Iron</keyword>
<reference evidence="10" key="1">
    <citation type="submission" date="2022-12" db="EMBL/GenBank/DDBJ databases">
        <title>Reference genome sequencing for broad-spectrum identification of bacterial and archaeal isolates by mass spectrometry.</title>
        <authorList>
            <person name="Sekiguchi Y."/>
            <person name="Tourlousse D.M."/>
        </authorList>
    </citation>
    <scope>NUCLEOTIDE SEQUENCE</scope>
    <source>
        <strain evidence="10">ASRB1</strain>
    </source>
</reference>
<evidence type="ECO:0000313" key="10">
    <source>
        <dbReference type="EMBL" id="GLI33657.1"/>
    </source>
</evidence>
<dbReference type="AlphaFoldDB" id="A0A9W6D3S7"/>
<evidence type="ECO:0000256" key="6">
    <source>
        <dbReference type="ARBA" id="ARBA00023004"/>
    </source>
</evidence>
<accession>A0A9W6D3S7</accession>
<evidence type="ECO:0000256" key="2">
    <source>
        <dbReference type="ARBA" id="ARBA00011032"/>
    </source>
</evidence>
<evidence type="ECO:0000256" key="4">
    <source>
        <dbReference type="ARBA" id="ARBA00022723"/>
    </source>
</evidence>
<gene>
    <name evidence="10" type="ORF">DAMNIGENAA_10900</name>
</gene>
<dbReference type="SUPFAM" id="SSF56228">
    <property type="entry name" value="Aldehyde ferredoxin oxidoreductase, N-terminal domain"/>
    <property type="match status" value="1"/>
</dbReference>
<dbReference type="EMBL" id="BSDR01000001">
    <property type="protein sequence ID" value="GLI33657.1"/>
    <property type="molecule type" value="Genomic_DNA"/>
</dbReference>
<evidence type="ECO:0000256" key="1">
    <source>
        <dbReference type="ARBA" id="ARBA00001966"/>
    </source>
</evidence>
<evidence type="ECO:0000256" key="7">
    <source>
        <dbReference type="ARBA" id="ARBA00023014"/>
    </source>
</evidence>
<feature type="domain" description="Aldehyde ferredoxin oxidoreductase N-terminal" evidence="9">
    <location>
        <begin position="1"/>
        <end position="209"/>
    </location>
</feature>
<name>A0A9W6D3S7_9BACT</name>
<organism evidence="10 11">
    <name type="scientific">Desulforhabdus amnigena</name>
    <dbReference type="NCBI Taxonomy" id="40218"/>
    <lineage>
        <taxon>Bacteria</taxon>
        <taxon>Pseudomonadati</taxon>
        <taxon>Thermodesulfobacteriota</taxon>
        <taxon>Syntrophobacteria</taxon>
        <taxon>Syntrophobacterales</taxon>
        <taxon>Syntrophobacteraceae</taxon>
        <taxon>Desulforhabdus</taxon>
    </lineage>
</organism>
<dbReference type="RefSeq" id="WP_281792784.1">
    <property type="nucleotide sequence ID" value="NZ_BSDR01000001.1"/>
</dbReference>
<dbReference type="SUPFAM" id="SSF48310">
    <property type="entry name" value="Aldehyde ferredoxin oxidoreductase, C-terminal domains"/>
    <property type="match status" value="1"/>
</dbReference>
<sequence length="578" mass="61330">MDKILRIDTGAQGGPRAKEEPVGAYAGMGGRALTSTLVYKEVPPLCHALGAENKLVIAPGLLSGTTGAMSGRLSIGAKSPLTGGIKEANAGGQPAQVLARLGYAAIVLEGKPETDDLYKIFINKDGVKIEKDNSLKMLPNYDLIERMKKEYGDQIACISIGTAGEMKMCAASIACTDPELRPTRHAGRGGLGAVMGSKGIKVIVLDDTGMKMRSPKDPEKFKEANKKFVAGLRGHAVTGQGLPAYGTNILTNILNEAGGYPTYNFKQGRFDGAHKISGETQAETETARGGLATHGCHRGCVIRCSGIYNDKDGHFLTKQPEYETVWAHGGNCGICDLDDIAMMDFLDDNYGLDTIEMGVTIGVAMDAGLIKFGDSKGAIDLMHQVGKGTPLGRILGSGAAVAGKVFGVERVPVVKNQALPAYDPRAVQGIGVTYATSPMGADHTAGYAVATNILKVGGDVDPLKPEGQVELSRNLQIATAAIDSTGMCLFIAFALLDQPETFQAMLDMINAFYGLNLTGDDVTALGKQILKTERAFNTQAGFTAQHDRLPRFFTTQPVAPHNVTFGVKDEELDQVFNW</sequence>
<evidence type="ECO:0000256" key="5">
    <source>
        <dbReference type="ARBA" id="ARBA00023002"/>
    </source>
</evidence>
<dbReference type="Proteomes" id="UP001144372">
    <property type="component" value="Unassembled WGS sequence"/>
</dbReference>